<evidence type="ECO:0000256" key="1">
    <source>
        <dbReference type="ARBA" id="ARBA00022723"/>
    </source>
</evidence>
<dbReference type="EMBL" id="BAABAF010000002">
    <property type="protein sequence ID" value="GAA3757695.1"/>
    <property type="molecule type" value="Genomic_DNA"/>
</dbReference>
<dbReference type="PANTHER" id="PTHR35848:SF6">
    <property type="entry name" value="CUPIN TYPE-2 DOMAIN-CONTAINING PROTEIN"/>
    <property type="match status" value="1"/>
</dbReference>
<comment type="caution">
    <text evidence="3">The sequence shown here is derived from an EMBL/GenBank/DDBJ whole genome shotgun (WGS) entry which is preliminary data.</text>
</comment>
<dbReference type="Pfam" id="PF03992">
    <property type="entry name" value="ABM"/>
    <property type="match status" value="1"/>
</dbReference>
<dbReference type="InterPro" id="IPR051610">
    <property type="entry name" value="GPI/OXD"/>
</dbReference>
<evidence type="ECO:0000259" key="2">
    <source>
        <dbReference type="PROSITE" id="PS51725"/>
    </source>
</evidence>
<dbReference type="InterPro" id="IPR007138">
    <property type="entry name" value="ABM_dom"/>
</dbReference>
<proteinExistence type="predicted"/>
<sequence>MSVSSWQPRILRPDERASIDRGNGARTTPLVTRAIGATSFLNGVTSFAPSAVIAHHSHNCVESVMVIEGTAIVDIDGVRTPLTRHDTTFVPANVPHHFENASDSEPMAIFWTYASADATRRLEEADGPSGPSRRVDVEADAAPDLHGCRETARIRVLPGTEDAFEAAVAAAVPLFQRAAGCRSLQLRRGVEEPDVYLLCIEWDSIADHLERFRASGEYVQWRERVGGFFAEAPQVVHDRPVLQGF</sequence>
<name>A0ABP7GB44_9MICO</name>
<protein>
    <recommendedName>
        <fullName evidence="2">ABM domain-containing protein</fullName>
    </recommendedName>
</protein>
<dbReference type="InterPro" id="IPR013096">
    <property type="entry name" value="Cupin_2"/>
</dbReference>
<dbReference type="Proteomes" id="UP001500540">
    <property type="component" value="Unassembled WGS sequence"/>
</dbReference>
<dbReference type="SUPFAM" id="SSF51182">
    <property type="entry name" value="RmlC-like cupins"/>
    <property type="match status" value="1"/>
</dbReference>
<reference evidence="4" key="1">
    <citation type="journal article" date="2019" name="Int. J. Syst. Evol. Microbiol.">
        <title>The Global Catalogue of Microorganisms (GCM) 10K type strain sequencing project: providing services to taxonomists for standard genome sequencing and annotation.</title>
        <authorList>
            <consortium name="The Broad Institute Genomics Platform"/>
            <consortium name="The Broad Institute Genome Sequencing Center for Infectious Disease"/>
            <person name="Wu L."/>
            <person name="Ma J."/>
        </authorList>
    </citation>
    <scope>NUCLEOTIDE SEQUENCE [LARGE SCALE GENOMIC DNA]</scope>
    <source>
        <strain evidence="4">JCM 16950</strain>
    </source>
</reference>
<feature type="domain" description="ABM" evidence="2">
    <location>
        <begin position="148"/>
        <end position="237"/>
    </location>
</feature>
<keyword evidence="1" id="KW-0479">Metal-binding</keyword>
<dbReference type="SUPFAM" id="SSF54909">
    <property type="entry name" value="Dimeric alpha+beta barrel"/>
    <property type="match status" value="1"/>
</dbReference>
<evidence type="ECO:0000313" key="4">
    <source>
        <dbReference type="Proteomes" id="UP001500540"/>
    </source>
</evidence>
<dbReference type="Gene3D" id="2.60.120.10">
    <property type="entry name" value="Jelly Rolls"/>
    <property type="match status" value="1"/>
</dbReference>
<dbReference type="InterPro" id="IPR014710">
    <property type="entry name" value="RmlC-like_jellyroll"/>
</dbReference>
<accession>A0ABP7GB44</accession>
<dbReference type="InterPro" id="IPR011051">
    <property type="entry name" value="RmlC_Cupin_sf"/>
</dbReference>
<keyword evidence="4" id="KW-1185">Reference proteome</keyword>
<evidence type="ECO:0000313" key="3">
    <source>
        <dbReference type="EMBL" id="GAA3757695.1"/>
    </source>
</evidence>
<organism evidence="3 4">
    <name type="scientific">Microbacterium kribbense</name>
    <dbReference type="NCBI Taxonomy" id="433645"/>
    <lineage>
        <taxon>Bacteria</taxon>
        <taxon>Bacillati</taxon>
        <taxon>Actinomycetota</taxon>
        <taxon>Actinomycetes</taxon>
        <taxon>Micrococcales</taxon>
        <taxon>Microbacteriaceae</taxon>
        <taxon>Microbacterium</taxon>
    </lineage>
</organism>
<dbReference type="RefSeq" id="WP_344780803.1">
    <property type="nucleotide sequence ID" value="NZ_BAABAF010000002.1"/>
</dbReference>
<dbReference type="Gene3D" id="3.30.70.100">
    <property type="match status" value="1"/>
</dbReference>
<dbReference type="InterPro" id="IPR011008">
    <property type="entry name" value="Dimeric_a/b-barrel"/>
</dbReference>
<dbReference type="PANTHER" id="PTHR35848">
    <property type="entry name" value="OXALATE-BINDING PROTEIN"/>
    <property type="match status" value="1"/>
</dbReference>
<dbReference type="Pfam" id="PF07883">
    <property type="entry name" value="Cupin_2"/>
    <property type="match status" value="1"/>
</dbReference>
<dbReference type="PROSITE" id="PS51725">
    <property type="entry name" value="ABM"/>
    <property type="match status" value="1"/>
</dbReference>
<gene>
    <name evidence="3" type="ORF">GCM10022240_08080</name>
</gene>